<protein>
    <recommendedName>
        <fullName evidence="3">DNA-directed RNA polymerase subunit beta</fullName>
    </recommendedName>
</protein>
<organism evidence="1 2">
    <name type="scientific">Nocardia callitridis</name>
    <dbReference type="NCBI Taxonomy" id="648753"/>
    <lineage>
        <taxon>Bacteria</taxon>
        <taxon>Bacillati</taxon>
        <taxon>Actinomycetota</taxon>
        <taxon>Actinomycetes</taxon>
        <taxon>Mycobacteriales</taxon>
        <taxon>Nocardiaceae</taxon>
        <taxon>Nocardia</taxon>
    </lineage>
</organism>
<sequence>MNHIPFGDTPEDRCHYYRRVCDLPAVVEPPDSDRIMMRAGRVTGMAMPARFGHWLRTHLRDLGHATGPIVGHPRSSRWTFLVRPDAPNELSLDVEMLRFNVSIIRSGAMIALPSPTTQPGAIRQWIEPPRSTFRPSASLLITAVRASTMVLWHRASTEQRRRDVG</sequence>
<evidence type="ECO:0008006" key="3">
    <source>
        <dbReference type="Google" id="ProtNLM"/>
    </source>
</evidence>
<proteinExistence type="predicted"/>
<evidence type="ECO:0000313" key="1">
    <source>
        <dbReference type="EMBL" id="GAA5048861.1"/>
    </source>
</evidence>
<reference evidence="2" key="1">
    <citation type="journal article" date="2019" name="Int. J. Syst. Evol. Microbiol.">
        <title>The Global Catalogue of Microorganisms (GCM) 10K type strain sequencing project: providing services to taxonomists for standard genome sequencing and annotation.</title>
        <authorList>
            <consortium name="The Broad Institute Genomics Platform"/>
            <consortium name="The Broad Institute Genome Sequencing Center for Infectious Disease"/>
            <person name="Wu L."/>
            <person name="Ma J."/>
        </authorList>
    </citation>
    <scope>NUCLEOTIDE SEQUENCE [LARGE SCALE GENOMIC DNA]</scope>
    <source>
        <strain evidence="2">JCM 18298</strain>
    </source>
</reference>
<dbReference type="EMBL" id="BAABJM010000001">
    <property type="protein sequence ID" value="GAA5048861.1"/>
    <property type="molecule type" value="Genomic_DNA"/>
</dbReference>
<keyword evidence="2" id="KW-1185">Reference proteome</keyword>
<dbReference type="Proteomes" id="UP001500603">
    <property type="component" value="Unassembled WGS sequence"/>
</dbReference>
<accession>A0ABP9K3V4</accession>
<gene>
    <name evidence="1" type="ORF">GCM10023318_17180</name>
</gene>
<name>A0ABP9K3V4_9NOCA</name>
<comment type="caution">
    <text evidence="1">The sequence shown here is derived from an EMBL/GenBank/DDBJ whole genome shotgun (WGS) entry which is preliminary data.</text>
</comment>
<evidence type="ECO:0000313" key="2">
    <source>
        <dbReference type="Proteomes" id="UP001500603"/>
    </source>
</evidence>